<dbReference type="AlphaFoldDB" id="A0A8R1I9H3"/>
<keyword evidence="2" id="KW-1185">Reference proteome</keyword>
<protein>
    <submittedName>
        <fullName evidence="1">Uncharacterized protein</fullName>
    </submittedName>
</protein>
<proteinExistence type="predicted"/>
<organism evidence="1 2">
    <name type="scientific">Caenorhabditis japonica</name>
    <dbReference type="NCBI Taxonomy" id="281687"/>
    <lineage>
        <taxon>Eukaryota</taxon>
        <taxon>Metazoa</taxon>
        <taxon>Ecdysozoa</taxon>
        <taxon>Nematoda</taxon>
        <taxon>Chromadorea</taxon>
        <taxon>Rhabditida</taxon>
        <taxon>Rhabditina</taxon>
        <taxon>Rhabditomorpha</taxon>
        <taxon>Rhabditoidea</taxon>
        <taxon>Rhabditidae</taxon>
        <taxon>Peloderinae</taxon>
        <taxon>Caenorhabditis</taxon>
    </lineage>
</organism>
<accession>A0A8R1I9H3</accession>
<sequence length="112" mass="12952">MELEENKFDKVLTGKNECKKSWRAKRKGEKEEEEEDVVVVAVEDVTERKEERKKKKKNSAHFEEKAVNKRILNFGQCGGGKVEKRATERFVVCVSHGAAPHRPWSAKKPKEE</sequence>
<name>A0A8R1I9H3_CAEJA</name>
<dbReference type="Proteomes" id="UP000005237">
    <property type="component" value="Unassembled WGS sequence"/>
</dbReference>
<dbReference type="EnsemblMetazoa" id="CJA25035.1">
    <property type="protein sequence ID" value="CJA25035.1"/>
    <property type="gene ID" value="WBGene00180607"/>
</dbReference>
<evidence type="ECO:0000313" key="1">
    <source>
        <dbReference type="EnsemblMetazoa" id="CJA25035.1"/>
    </source>
</evidence>
<reference evidence="1" key="2">
    <citation type="submission" date="2022-06" db="UniProtKB">
        <authorList>
            <consortium name="EnsemblMetazoa"/>
        </authorList>
    </citation>
    <scope>IDENTIFICATION</scope>
    <source>
        <strain evidence="1">DF5081</strain>
    </source>
</reference>
<evidence type="ECO:0000313" key="2">
    <source>
        <dbReference type="Proteomes" id="UP000005237"/>
    </source>
</evidence>
<reference evidence="2" key="1">
    <citation type="submission" date="2010-08" db="EMBL/GenBank/DDBJ databases">
        <authorList>
            <consortium name="Caenorhabditis japonica Sequencing Consortium"/>
            <person name="Wilson R.K."/>
        </authorList>
    </citation>
    <scope>NUCLEOTIDE SEQUENCE [LARGE SCALE GENOMIC DNA]</scope>
    <source>
        <strain evidence="2">DF5081</strain>
    </source>
</reference>